<evidence type="ECO:0000313" key="5">
    <source>
        <dbReference type="Proteomes" id="UP000054937"/>
    </source>
</evidence>
<keyword evidence="4" id="KW-0371">Homeobox</keyword>
<evidence type="ECO:0000256" key="2">
    <source>
        <dbReference type="SAM" id="MobiDB-lite"/>
    </source>
</evidence>
<dbReference type="EMBL" id="LDAU01000123">
    <property type="protein sequence ID" value="KRX03935.1"/>
    <property type="molecule type" value="Genomic_DNA"/>
</dbReference>
<sequence length="364" mass="43105">MFNIQQQEKQDNFFDSPQDYEVLKAFEFLKTQNNRENSEFNINYEIENSQETEVIYQSDESSEISDIKSQKLYNYQNIQNGLQTSEFVEKDEIEDLKILEENQGLKQIQMQKVNQNGSVQSIQLIQQCKIEDQNEKNEEESLSIIQDELSQINEKKIGSGFSDFKYNSPPSNLCKRTNLNLRKSLQITQSASSHQQNYSDKENNNQQGRKTLDPQMEDNLIKWIKSSKLQNQLITRNDILQKAKQFSQFPQKFKASKGWLARFIKRTNLKKYISSGYSLNQQQKQQQQQNMQDYNNLDNDTEIKIVKQLNHNGQRIMTQKHQQEISQNQIPINYKNTDFLFGQQINNSRINHREIREFKCINIR</sequence>
<dbReference type="SUPFAM" id="SSF46689">
    <property type="entry name" value="Homeodomain-like"/>
    <property type="match status" value="1"/>
</dbReference>
<reference evidence="4 5" key="1">
    <citation type="journal article" date="2015" name="Sci. Rep.">
        <title>Genome of the facultative scuticociliatosis pathogen Pseudocohnilembus persalinus provides insight into its virulence through horizontal gene transfer.</title>
        <authorList>
            <person name="Xiong J."/>
            <person name="Wang G."/>
            <person name="Cheng J."/>
            <person name="Tian M."/>
            <person name="Pan X."/>
            <person name="Warren A."/>
            <person name="Jiang C."/>
            <person name="Yuan D."/>
            <person name="Miao W."/>
        </authorList>
    </citation>
    <scope>NUCLEOTIDE SEQUENCE [LARGE SCALE GENOMIC DNA]</scope>
    <source>
        <strain evidence="4">36N120E</strain>
    </source>
</reference>
<dbReference type="AlphaFoldDB" id="A0A0V0QNN7"/>
<keyword evidence="5" id="KW-1185">Reference proteome</keyword>
<keyword evidence="1 4" id="KW-0238">DNA-binding</keyword>
<dbReference type="InParanoid" id="A0A0V0QNN7"/>
<name>A0A0V0QNN7_PSEPJ</name>
<evidence type="ECO:0000259" key="3">
    <source>
        <dbReference type="PROSITE" id="PS51253"/>
    </source>
</evidence>
<evidence type="ECO:0000313" key="4">
    <source>
        <dbReference type="EMBL" id="KRX03935.1"/>
    </source>
</evidence>
<proteinExistence type="predicted"/>
<organism evidence="4 5">
    <name type="scientific">Pseudocohnilembus persalinus</name>
    <name type="common">Ciliate</name>
    <dbReference type="NCBI Taxonomy" id="266149"/>
    <lineage>
        <taxon>Eukaryota</taxon>
        <taxon>Sar</taxon>
        <taxon>Alveolata</taxon>
        <taxon>Ciliophora</taxon>
        <taxon>Intramacronucleata</taxon>
        <taxon>Oligohymenophorea</taxon>
        <taxon>Scuticociliatia</taxon>
        <taxon>Philasterida</taxon>
        <taxon>Pseudocohnilembidae</taxon>
        <taxon>Pseudocohnilembus</taxon>
    </lineage>
</organism>
<dbReference type="Pfam" id="PF03221">
    <property type="entry name" value="HTH_Tnp_Tc5"/>
    <property type="match status" value="1"/>
</dbReference>
<dbReference type="OrthoDB" id="292039at2759"/>
<dbReference type="Gene3D" id="1.10.10.60">
    <property type="entry name" value="Homeodomain-like"/>
    <property type="match status" value="1"/>
</dbReference>
<feature type="region of interest" description="Disordered" evidence="2">
    <location>
        <begin position="190"/>
        <end position="213"/>
    </location>
</feature>
<dbReference type="Proteomes" id="UP000054937">
    <property type="component" value="Unassembled WGS sequence"/>
</dbReference>
<dbReference type="SMART" id="SM00674">
    <property type="entry name" value="CENPB"/>
    <property type="match status" value="1"/>
</dbReference>
<accession>A0A0V0QNN7</accession>
<feature type="compositionally biased region" description="Polar residues" evidence="2">
    <location>
        <begin position="190"/>
        <end position="209"/>
    </location>
</feature>
<dbReference type="InterPro" id="IPR006600">
    <property type="entry name" value="HTH_CenpB_DNA-bd_dom"/>
</dbReference>
<dbReference type="PROSITE" id="PS51253">
    <property type="entry name" value="HTH_CENPB"/>
    <property type="match status" value="1"/>
</dbReference>
<evidence type="ECO:0000256" key="1">
    <source>
        <dbReference type="ARBA" id="ARBA00023125"/>
    </source>
</evidence>
<protein>
    <submittedName>
        <fullName evidence="4">Homeodomain protein</fullName>
    </submittedName>
</protein>
<feature type="domain" description="HTH CENPB-type" evidence="3">
    <location>
        <begin position="204"/>
        <end position="273"/>
    </location>
</feature>
<dbReference type="GO" id="GO:0003677">
    <property type="term" value="F:DNA binding"/>
    <property type="evidence" value="ECO:0007669"/>
    <property type="project" value="UniProtKB-KW"/>
</dbReference>
<dbReference type="InterPro" id="IPR009057">
    <property type="entry name" value="Homeodomain-like_sf"/>
</dbReference>
<comment type="caution">
    <text evidence="4">The sequence shown here is derived from an EMBL/GenBank/DDBJ whole genome shotgun (WGS) entry which is preliminary data.</text>
</comment>
<gene>
    <name evidence="4" type="ORF">PPERSA_12140</name>
</gene>